<dbReference type="SUPFAM" id="SSF49299">
    <property type="entry name" value="PKD domain"/>
    <property type="match status" value="1"/>
</dbReference>
<dbReference type="NCBIfam" id="TIGR03296">
    <property type="entry name" value="M6dom_TIGR03296"/>
    <property type="match status" value="1"/>
</dbReference>
<dbReference type="EMBL" id="JAVDQD010000002">
    <property type="protein sequence ID" value="MDR6239231.1"/>
    <property type="molecule type" value="Genomic_DNA"/>
</dbReference>
<keyword evidence="2" id="KW-0645">Protease</keyword>
<dbReference type="Pfam" id="PF18962">
    <property type="entry name" value="Por_Secre_tail"/>
    <property type="match status" value="1"/>
</dbReference>
<keyword evidence="3" id="KW-1185">Reference proteome</keyword>
<dbReference type="InterPro" id="IPR013783">
    <property type="entry name" value="Ig-like_fold"/>
</dbReference>
<organism evidence="2 3">
    <name type="scientific">Aureibacter tunicatorum</name>
    <dbReference type="NCBI Taxonomy" id="866807"/>
    <lineage>
        <taxon>Bacteria</taxon>
        <taxon>Pseudomonadati</taxon>
        <taxon>Bacteroidota</taxon>
        <taxon>Cytophagia</taxon>
        <taxon>Cytophagales</taxon>
        <taxon>Persicobacteraceae</taxon>
        <taxon>Aureibacter</taxon>
    </lineage>
</organism>
<dbReference type="CDD" id="cd00146">
    <property type="entry name" value="PKD"/>
    <property type="match status" value="1"/>
</dbReference>
<keyword evidence="2" id="KW-0378">Hydrolase</keyword>
<dbReference type="InterPro" id="IPR026444">
    <property type="entry name" value="Secre_tail"/>
</dbReference>
<comment type="caution">
    <text evidence="2">The sequence shown here is derived from an EMBL/GenBank/DDBJ whole genome shotgun (WGS) entry which is preliminary data.</text>
</comment>
<evidence type="ECO:0000259" key="1">
    <source>
        <dbReference type="PROSITE" id="PS50093"/>
    </source>
</evidence>
<protein>
    <submittedName>
        <fullName evidence="2">M6 family metalloprotease-like protein</fullName>
    </submittedName>
</protein>
<feature type="domain" description="PKD" evidence="1">
    <location>
        <begin position="508"/>
        <end position="579"/>
    </location>
</feature>
<dbReference type="PROSITE" id="PS50093">
    <property type="entry name" value="PKD"/>
    <property type="match status" value="1"/>
</dbReference>
<reference evidence="2" key="1">
    <citation type="submission" date="2023-07" db="EMBL/GenBank/DDBJ databases">
        <title>Genomic Encyclopedia of Type Strains, Phase IV (KMG-IV): sequencing the most valuable type-strain genomes for metagenomic binning, comparative biology and taxonomic classification.</title>
        <authorList>
            <person name="Goeker M."/>
        </authorList>
    </citation>
    <scope>NUCLEOTIDE SEQUENCE</scope>
    <source>
        <strain evidence="2">DSM 26174</strain>
    </source>
</reference>
<dbReference type="AlphaFoldDB" id="A0AAE4BRZ9"/>
<dbReference type="InterPro" id="IPR008757">
    <property type="entry name" value="Peptidase_M6-like_domain"/>
</dbReference>
<accession>A0AAE4BRZ9</accession>
<evidence type="ECO:0000313" key="3">
    <source>
        <dbReference type="Proteomes" id="UP001185092"/>
    </source>
</evidence>
<dbReference type="InterPro" id="IPR022409">
    <property type="entry name" value="PKD/Chitinase_dom"/>
</dbReference>
<dbReference type="GO" id="GO:0006508">
    <property type="term" value="P:proteolysis"/>
    <property type="evidence" value="ECO:0007669"/>
    <property type="project" value="InterPro"/>
</dbReference>
<dbReference type="GO" id="GO:0008237">
    <property type="term" value="F:metallopeptidase activity"/>
    <property type="evidence" value="ECO:0007669"/>
    <property type="project" value="UniProtKB-KW"/>
</dbReference>
<dbReference type="PANTHER" id="PTHR41775:SF1">
    <property type="entry name" value="PEPTIDASE M6-LIKE DOMAIN-CONTAINING PROTEIN"/>
    <property type="match status" value="1"/>
</dbReference>
<dbReference type="InterPro" id="IPR000601">
    <property type="entry name" value="PKD_dom"/>
</dbReference>
<evidence type="ECO:0000313" key="2">
    <source>
        <dbReference type="EMBL" id="MDR6239231.1"/>
    </source>
</evidence>
<name>A0AAE4BRZ9_9BACT</name>
<dbReference type="Pfam" id="PF00801">
    <property type="entry name" value="PKD"/>
    <property type="match status" value="1"/>
</dbReference>
<dbReference type="Proteomes" id="UP001185092">
    <property type="component" value="Unassembled WGS sequence"/>
</dbReference>
<dbReference type="Gene3D" id="2.60.120.260">
    <property type="entry name" value="Galactose-binding domain-like"/>
    <property type="match status" value="1"/>
</dbReference>
<proteinExistence type="predicted"/>
<dbReference type="PANTHER" id="PTHR41775">
    <property type="entry name" value="SECRETED PROTEIN-RELATED"/>
    <property type="match status" value="1"/>
</dbReference>
<dbReference type="Gene3D" id="2.60.40.10">
    <property type="entry name" value="Immunoglobulins"/>
    <property type="match status" value="1"/>
</dbReference>
<sequence length="859" mass="96078">MRKFYIFIFLLILNGALYGASYHGELSEFEQPDGTVVSLKLFGDHAYIRAETPEGYTVIRDEESGWICYAKLNEDKSKLISTGVKYLPDTEGEQGPKGQSIEKHLEISQAEITRIRRAFEGQDKHASRSMASSQVAEDVVGDFKGLCILVDFSDYPSSGGVPKNIVEDFCNGDNFNTYGINGSLKEYYNDVSFGKLNYENYVFGYFRAPKTFAEYNAMPYTQGAQEILTYVLGEIDRQGFDFSQLTTDDNGFIKAINLMYTGYPPTWAQGMWYHKTNWYGFQADGVTVSTYNTSPLNIPRGSRNGDFGLSTVAHENGHMIGNWPDTYKYGDTGPDGLGTFDIMCSYGSSTNPVIPNPYFKMLAGWMNVVDITNFTGIKTDLSNSNTVFKYVNKNNPTEFFLIEARRREGRSYLIPDEGLTIWHIYEQGNNQNYHSNQTPHQVYLEHANNNVYDHSYACYDQGYRDEFDNFTAPSSKWYDGSESGLMISKVSYPGASMTFQIGDVTLPPTADFSANSSFICPGQSVEFTDLSISGPESWSWEFEGGSPSVSSDQNPTITYYNEGTYKVKLTASNANGSDVVEKVEYITVNSSGLALPMEESFEGSDFPREFWTIDNPDNNLTWEKSTRSGFQSSSCVIVNNADYDNVGATDDLNIGTYDMSTNSKKELSFYVAYTKFDNNSPDQLSVLVSTDCGASWQEVFNKTHSELETVPVDGGDESNRWVPTTDSDWRKEVVDLTQFAGNNSVRIKFRNTNGYGTRIWLDNISITSEKVSDIVLSSEVLETGVSVYPNPVKDVLMVKSNQVDDALEVNMYSIDGKLVRSVHANNGLAFIQVGDLLPGIYILDSNVNGQNYREKVVVE</sequence>
<gene>
    <name evidence="2" type="ORF">HNQ88_002268</name>
</gene>
<dbReference type="SMART" id="SM00089">
    <property type="entry name" value="PKD"/>
    <property type="match status" value="1"/>
</dbReference>
<dbReference type="NCBIfam" id="TIGR04183">
    <property type="entry name" value="Por_Secre_tail"/>
    <property type="match status" value="1"/>
</dbReference>
<keyword evidence="2" id="KW-0482">Metalloprotease</keyword>
<dbReference type="RefSeq" id="WP_309938822.1">
    <property type="nucleotide sequence ID" value="NZ_AP025305.1"/>
</dbReference>
<dbReference type="InterPro" id="IPR035986">
    <property type="entry name" value="PKD_dom_sf"/>
</dbReference>